<gene>
    <name evidence="10" type="ORF">J7E47_18030</name>
</gene>
<proteinExistence type="predicted"/>
<dbReference type="SUPFAM" id="SSF53448">
    <property type="entry name" value="Nucleotide-diphospho-sugar transferases"/>
    <property type="match status" value="1"/>
</dbReference>
<dbReference type="Gene3D" id="3.90.550.10">
    <property type="entry name" value="Spore Coat Polysaccharide Biosynthesis Protein SpsA, Chain A"/>
    <property type="match status" value="1"/>
</dbReference>
<dbReference type="Pfam" id="PF13632">
    <property type="entry name" value="Glyco_trans_2_3"/>
    <property type="match status" value="1"/>
</dbReference>
<evidence type="ECO:0000256" key="7">
    <source>
        <dbReference type="SAM" id="Phobius"/>
    </source>
</evidence>
<sequence length="318" mass="35779">MTGISIVIPMFNEARHIGRTLLAAQEAARQAKLDCELIVVDNGSDDHGPRIANELGARVLIVPGVHIGALRNRGAAIAHGDWLAFIDADIEMPANWLTLLLELQGQGDVLGLDLDTPRQAPWFAQAWQRRSQRPGSRPLHRVQWLPSANLLLRRRWFEQVGGFDETLRTGEDKDFSLRLRDAGAQLLLVNESVALHWGYEGSWREWMSKELWRQGSHLQLLRSHGPSLRLLRFPALSIGAWGLDFLALVALFQGQPRIALMLLLLTSLPALFLSLRQSGRDLRLTLQLWALHGVRLHLTGAALLLNLFHWNVRRPARG</sequence>
<organism evidence="10 11">
    <name type="scientific">Pseudomonas fluorescens</name>
    <dbReference type="NCBI Taxonomy" id="294"/>
    <lineage>
        <taxon>Bacteria</taxon>
        <taxon>Pseudomonadati</taxon>
        <taxon>Pseudomonadota</taxon>
        <taxon>Gammaproteobacteria</taxon>
        <taxon>Pseudomonadales</taxon>
        <taxon>Pseudomonadaceae</taxon>
        <taxon>Pseudomonas</taxon>
    </lineage>
</organism>
<evidence type="ECO:0000256" key="5">
    <source>
        <dbReference type="ARBA" id="ARBA00022679"/>
    </source>
</evidence>
<feature type="transmembrane region" description="Helical" evidence="7">
    <location>
        <begin position="258"/>
        <end position="276"/>
    </location>
</feature>
<comment type="subcellular location">
    <subcellularLocation>
        <location evidence="1">Cell membrane</location>
    </subcellularLocation>
</comment>
<feature type="transmembrane region" description="Helical" evidence="7">
    <location>
        <begin position="288"/>
        <end position="308"/>
    </location>
</feature>
<keyword evidence="3" id="KW-0997">Cell inner membrane</keyword>
<reference evidence="10" key="1">
    <citation type="submission" date="2021-03" db="EMBL/GenBank/DDBJ databases">
        <title>Genomic analysis provides insights into the functional capacity of soil bacteria communities inhabiting an altitudinal gradient in the Atacama Desert.</title>
        <authorList>
            <person name="Gonzalez M."/>
            <person name="Maldonado J."/>
            <person name="Maza F."/>
            <person name="Hodar C."/>
            <person name="Cortes M."/>
            <person name="Palma R."/>
            <person name="Andreani C."/>
            <person name="Gaete A."/>
            <person name="Vasquez-Dean J."/>
            <person name="Acuna V."/>
            <person name="Aguado M."/>
            <person name="Mandakovic D."/>
            <person name="Latorre M."/>
            <person name="Orellana A."/>
            <person name="Gutierrez R."/>
            <person name="Montecino M."/>
            <person name="Allende M."/>
            <person name="Maass A."/>
            <person name="Cambiazo V."/>
        </authorList>
    </citation>
    <scope>NUCLEOTIDE SEQUENCE</scope>
    <source>
        <strain evidence="10">ISL-25</strain>
    </source>
</reference>
<dbReference type="EC" id="2.4.-.-" evidence="10"/>
<dbReference type="GO" id="GO:0005886">
    <property type="term" value="C:plasma membrane"/>
    <property type="evidence" value="ECO:0007669"/>
    <property type="project" value="UniProtKB-SubCell"/>
</dbReference>
<keyword evidence="7" id="KW-0812">Transmembrane</keyword>
<dbReference type="Proteomes" id="UP000692896">
    <property type="component" value="Unassembled WGS sequence"/>
</dbReference>
<feature type="domain" description="Glycosyltransferase 2-like" evidence="9">
    <location>
        <begin position="140"/>
        <end position="270"/>
    </location>
</feature>
<accession>A0A944DPQ0</accession>
<dbReference type="InterPro" id="IPR029044">
    <property type="entry name" value="Nucleotide-diphossugar_trans"/>
</dbReference>
<keyword evidence="5 10" id="KW-0808">Transferase</keyword>
<evidence type="ECO:0000256" key="1">
    <source>
        <dbReference type="ARBA" id="ARBA00004236"/>
    </source>
</evidence>
<feature type="domain" description="Glycosyltransferase 2-like" evidence="8">
    <location>
        <begin position="5"/>
        <end position="109"/>
    </location>
</feature>
<dbReference type="AlphaFoldDB" id="A0A944DPQ0"/>
<dbReference type="GO" id="GO:0016757">
    <property type="term" value="F:glycosyltransferase activity"/>
    <property type="evidence" value="ECO:0007669"/>
    <property type="project" value="UniProtKB-KW"/>
</dbReference>
<keyword evidence="4 10" id="KW-0328">Glycosyltransferase</keyword>
<dbReference type="PANTHER" id="PTHR43646">
    <property type="entry name" value="GLYCOSYLTRANSFERASE"/>
    <property type="match status" value="1"/>
</dbReference>
<dbReference type="PANTHER" id="PTHR43646:SF2">
    <property type="entry name" value="GLYCOSYLTRANSFERASE 2-LIKE DOMAIN-CONTAINING PROTEIN"/>
    <property type="match status" value="1"/>
</dbReference>
<dbReference type="RefSeq" id="WP_214914519.1">
    <property type="nucleotide sequence ID" value="NZ_JAGGNX010000010.1"/>
</dbReference>
<evidence type="ECO:0000259" key="8">
    <source>
        <dbReference type="Pfam" id="PF00535"/>
    </source>
</evidence>
<evidence type="ECO:0000256" key="6">
    <source>
        <dbReference type="ARBA" id="ARBA00023136"/>
    </source>
</evidence>
<dbReference type="EMBL" id="JAGGOB010000037">
    <property type="protein sequence ID" value="MBT2330615.1"/>
    <property type="molecule type" value="Genomic_DNA"/>
</dbReference>
<evidence type="ECO:0000259" key="9">
    <source>
        <dbReference type="Pfam" id="PF13632"/>
    </source>
</evidence>
<dbReference type="InterPro" id="IPR001173">
    <property type="entry name" value="Glyco_trans_2-like"/>
</dbReference>
<evidence type="ECO:0000256" key="3">
    <source>
        <dbReference type="ARBA" id="ARBA00022519"/>
    </source>
</evidence>
<evidence type="ECO:0000256" key="2">
    <source>
        <dbReference type="ARBA" id="ARBA00022475"/>
    </source>
</evidence>
<evidence type="ECO:0000313" key="11">
    <source>
        <dbReference type="Proteomes" id="UP000692896"/>
    </source>
</evidence>
<comment type="caution">
    <text evidence="10">The sequence shown here is derived from an EMBL/GenBank/DDBJ whole genome shotgun (WGS) entry which is preliminary data.</text>
</comment>
<evidence type="ECO:0000313" key="10">
    <source>
        <dbReference type="EMBL" id="MBT2330615.1"/>
    </source>
</evidence>
<feature type="transmembrane region" description="Helical" evidence="7">
    <location>
        <begin position="230"/>
        <end position="252"/>
    </location>
</feature>
<evidence type="ECO:0000256" key="4">
    <source>
        <dbReference type="ARBA" id="ARBA00022676"/>
    </source>
</evidence>
<dbReference type="Pfam" id="PF00535">
    <property type="entry name" value="Glycos_transf_2"/>
    <property type="match status" value="1"/>
</dbReference>
<keyword evidence="2" id="KW-1003">Cell membrane</keyword>
<keyword evidence="6 7" id="KW-0472">Membrane</keyword>
<protein>
    <submittedName>
        <fullName evidence="10">Glycosyltransferase</fullName>
        <ecNumber evidence="10">2.4.-.-</ecNumber>
    </submittedName>
</protein>
<keyword evidence="7" id="KW-1133">Transmembrane helix</keyword>
<name>A0A944DPQ0_PSEFL</name>